<dbReference type="Pfam" id="PF00059">
    <property type="entry name" value="Lectin_C"/>
    <property type="match status" value="1"/>
</dbReference>
<keyword evidence="1" id="KW-1015">Disulfide bond</keyword>
<evidence type="ECO:0000313" key="7">
    <source>
        <dbReference type="WBParaSite" id="Pan_g15827.t1"/>
    </source>
</evidence>
<dbReference type="Pfam" id="PF00431">
    <property type="entry name" value="CUB"/>
    <property type="match status" value="1"/>
</dbReference>
<dbReference type="SUPFAM" id="SSF56436">
    <property type="entry name" value="C-type lectin-like"/>
    <property type="match status" value="1"/>
</dbReference>
<evidence type="ECO:0000259" key="5">
    <source>
        <dbReference type="PROSITE" id="PS50041"/>
    </source>
</evidence>
<feature type="signal peptide" evidence="3">
    <location>
        <begin position="1"/>
        <end position="20"/>
    </location>
</feature>
<organism evidence="6 7">
    <name type="scientific">Panagrellus redivivus</name>
    <name type="common">Microworm</name>
    <dbReference type="NCBI Taxonomy" id="6233"/>
    <lineage>
        <taxon>Eukaryota</taxon>
        <taxon>Metazoa</taxon>
        <taxon>Ecdysozoa</taxon>
        <taxon>Nematoda</taxon>
        <taxon>Chromadorea</taxon>
        <taxon>Rhabditida</taxon>
        <taxon>Tylenchina</taxon>
        <taxon>Panagrolaimomorpha</taxon>
        <taxon>Panagrolaimoidea</taxon>
        <taxon>Panagrolaimidae</taxon>
        <taxon>Panagrellus</taxon>
    </lineage>
</organism>
<dbReference type="InterPro" id="IPR016186">
    <property type="entry name" value="C-type_lectin-like/link_sf"/>
</dbReference>
<evidence type="ECO:0000256" key="2">
    <source>
        <dbReference type="PROSITE-ProRule" id="PRU00059"/>
    </source>
</evidence>
<dbReference type="PROSITE" id="PS00615">
    <property type="entry name" value="C_TYPE_LECTIN_1"/>
    <property type="match status" value="1"/>
</dbReference>
<reference evidence="7" key="2">
    <citation type="submission" date="2020-10" db="UniProtKB">
        <authorList>
            <consortium name="WormBaseParasite"/>
        </authorList>
    </citation>
    <scope>IDENTIFICATION</scope>
</reference>
<dbReference type="PANTHER" id="PTHR22991">
    <property type="entry name" value="PROTEIN CBG13490"/>
    <property type="match status" value="1"/>
</dbReference>
<dbReference type="PROSITE" id="PS01180">
    <property type="entry name" value="CUB"/>
    <property type="match status" value="1"/>
</dbReference>
<evidence type="ECO:0000259" key="4">
    <source>
        <dbReference type="PROSITE" id="PS01180"/>
    </source>
</evidence>
<sequence>MRSLPKFFVVLLVSASVGQCGELTKTADTVEATRNCGEGWLYSLQLNGCYYVSTNYTAFEESVTFCEDLGGTLLSVLDDAEYDIVSLFVEQEDLIDPYWIGLKPYSYYPYFRWLDNANANYAHWLGGITPSPNDTETCFAWLKTPTDNGWLNADCNRKLPFICKRHPRVDRYTIINGGDFARFKSPNHPKPYFADSVSEYYIGVDAGYRISVTFDVLNIDPKSKIFVYENSTLINTITSRSRPPVIEAYSNQLLLRFEASKEGNEKYTGWKATYNQFATITTEGSLSSSDYSNSHSQITKVVTVPKNYILTFNFLSFHGESIYDCLSLAYRGSRIFNLSGPNVTTPFTLNTTYSEAEVSWRSGSSISFNLTYVAVPYWH</sequence>
<evidence type="ECO:0000313" key="6">
    <source>
        <dbReference type="Proteomes" id="UP000492821"/>
    </source>
</evidence>
<protein>
    <submittedName>
        <fullName evidence="7">C-type lectin domain-containing protein</fullName>
    </submittedName>
</protein>
<comment type="caution">
    <text evidence="2">Lacks conserved residue(s) required for the propagation of feature annotation.</text>
</comment>
<keyword evidence="6" id="KW-1185">Reference proteome</keyword>
<dbReference type="Proteomes" id="UP000492821">
    <property type="component" value="Unassembled WGS sequence"/>
</dbReference>
<dbReference type="Gene3D" id="2.60.120.290">
    <property type="entry name" value="Spermadhesin, CUB domain"/>
    <property type="match status" value="1"/>
</dbReference>
<dbReference type="InterPro" id="IPR018378">
    <property type="entry name" value="C-type_lectin_CS"/>
</dbReference>
<feature type="domain" description="C-type lectin" evidence="5">
    <location>
        <begin position="49"/>
        <end position="164"/>
    </location>
</feature>
<dbReference type="AlphaFoldDB" id="A0A7E4V2Q7"/>
<feature type="chain" id="PRO_5028888390" evidence="3">
    <location>
        <begin position="21"/>
        <end position="379"/>
    </location>
</feature>
<dbReference type="SMART" id="SM00042">
    <property type="entry name" value="CUB"/>
    <property type="match status" value="1"/>
</dbReference>
<dbReference type="CDD" id="cd00037">
    <property type="entry name" value="CLECT"/>
    <property type="match status" value="1"/>
</dbReference>
<accession>A0A7E4V2Q7</accession>
<dbReference type="Gene3D" id="3.10.100.10">
    <property type="entry name" value="Mannose-Binding Protein A, subunit A"/>
    <property type="match status" value="1"/>
</dbReference>
<evidence type="ECO:0000256" key="1">
    <source>
        <dbReference type="ARBA" id="ARBA00023157"/>
    </source>
</evidence>
<dbReference type="CDD" id="cd00041">
    <property type="entry name" value="CUB"/>
    <property type="match status" value="1"/>
</dbReference>
<dbReference type="InterPro" id="IPR001304">
    <property type="entry name" value="C-type_lectin-like"/>
</dbReference>
<dbReference type="InterPro" id="IPR000859">
    <property type="entry name" value="CUB_dom"/>
</dbReference>
<dbReference type="PANTHER" id="PTHR22991:SF40">
    <property type="entry name" value="PROTEIN CBG13490"/>
    <property type="match status" value="1"/>
</dbReference>
<dbReference type="SUPFAM" id="SSF49854">
    <property type="entry name" value="Spermadhesin, CUB domain"/>
    <property type="match status" value="2"/>
</dbReference>
<dbReference type="PROSITE" id="PS50041">
    <property type="entry name" value="C_TYPE_LECTIN_2"/>
    <property type="match status" value="1"/>
</dbReference>
<proteinExistence type="predicted"/>
<feature type="domain" description="CUB" evidence="4">
    <location>
        <begin position="163"/>
        <end position="277"/>
    </location>
</feature>
<reference evidence="6" key="1">
    <citation type="journal article" date="2013" name="Genetics">
        <title>The draft genome and transcriptome of Panagrellus redivivus are shaped by the harsh demands of a free-living lifestyle.</title>
        <authorList>
            <person name="Srinivasan J."/>
            <person name="Dillman A.R."/>
            <person name="Macchietto M.G."/>
            <person name="Heikkinen L."/>
            <person name="Lakso M."/>
            <person name="Fracchia K.M."/>
            <person name="Antoshechkin I."/>
            <person name="Mortazavi A."/>
            <person name="Wong G."/>
            <person name="Sternberg P.W."/>
        </authorList>
    </citation>
    <scope>NUCLEOTIDE SEQUENCE [LARGE SCALE GENOMIC DNA]</scope>
    <source>
        <strain evidence="6">MT8872</strain>
    </source>
</reference>
<dbReference type="SMART" id="SM00034">
    <property type="entry name" value="CLECT"/>
    <property type="match status" value="1"/>
</dbReference>
<dbReference type="InterPro" id="IPR035914">
    <property type="entry name" value="Sperma_CUB_dom_sf"/>
</dbReference>
<dbReference type="WBParaSite" id="Pan_g15827.t1">
    <property type="protein sequence ID" value="Pan_g15827.t1"/>
    <property type="gene ID" value="Pan_g15827"/>
</dbReference>
<name>A0A7E4V2Q7_PANRE</name>
<keyword evidence="3" id="KW-0732">Signal</keyword>
<evidence type="ECO:0000256" key="3">
    <source>
        <dbReference type="SAM" id="SignalP"/>
    </source>
</evidence>
<dbReference type="InterPro" id="IPR050976">
    <property type="entry name" value="Snaclec"/>
</dbReference>
<dbReference type="InterPro" id="IPR016187">
    <property type="entry name" value="CTDL_fold"/>
</dbReference>